<feature type="transmembrane region" description="Helical" evidence="1">
    <location>
        <begin position="193"/>
        <end position="214"/>
    </location>
</feature>
<dbReference type="Proteomes" id="UP000287188">
    <property type="component" value="Unassembled WGS sequence"/>
</dbReference>
<evidence type="ECO:0000313" key="2">
    <source>
        <dbReference type="EMBL" id="GCE23438.1"/>
    </source>
</evidence>
<sequence length="528" mass="58995">MKLLTTYLVLVYTRCLPICPRPLQRLIYVIDRRACDPDAEKYFRRVRDLAIAWPLLLRNACGLFLLYASLLGVSAYGFAFSLHGGPGLERYFFPALAVMFFCSAWRLIWPATSRAERIVLLCLLGSSCYLLKIMISPLHFSFADEILHWNTTNALLKTGQLFQDHRPIPVSPYYAGLEIVTAAFSSLSGLSSFTSGLVVIGCSRLVLILSLFLLNEQLFKSSRIASLATLFYMANPHFFFFDAQYGSESLALPLITLILWLLESHQILSAAGLEPSKISRSNVALLVSYRKDLRQRLTGIVVLTILLLLGLTFTHYASDFFLIIFLFIWTLEYSWQHPGAIWRSSLLYIVLIAIILALINAFLVMNPVRGGLFSLSGGTAHRLVVIVQGAGKTQPLFVGYSGRLPPPWLRFLPFAAQFLIMGCFPFGLFCLLKRHNQQALGRAFGWAALCYLLSQMLHFIGSSSELTDQAMAFLFIPVASLLALATVQLLPIHRLSKLQITGMAALIMLILLGGALSEWINPILQGHF</sequence>
<keyword evidence="1" id="KW-0812">Transmembrane</keyword>
<feature type="transmembrane region" description="Helical" evidence="1">
    <location>
        <begin position="444"/>
        <end position="464"/>
    </location>
</feature>
<feature type="transmembrane region" description="Helical" evidence="1">
    <location>
        <begin position="341"/>
        <end position="365"/>
    </location>
</feature>
<keyword evidence="3" id="KW-1185">Reference proteome</keyword>
<gene>
    <name evidence="2" type="ORF">KDK_72380</name>
</gene>
<feature type="transmembrane region" description="Helical" evidence="1">
    <location>
        <begin position="470"/>
        <end position="490"/>
    </location>
</feature>
<feature type="transmembrane region" description="Helical" evidence="1">
    <location>
        <begin position="55"/>
        <end position="79"/>
    </location>
</feature>
<comment type="caution">
    <text evidence="2">The sequence shown here is derived from an EMBL/GenBank/DDBJ whole genome shotgun (WGS) entry which is preliminary data.</text>
</comment>
<feature type="transmembrane region" description="Helical" evidence="1">
    <location>
        <begin position="411"/>
        <end position="432"/>
    </location>
</feature>
<evidence type="ECO:0008006" key="4">
    <source>
        <dbReference type="Google" id="ProtNLM"/>
    </source>
</evidence>
<feature type="transmembrane region" description="Helical" evidence="1">
    <location>
        <begin position="118"/>
        <end position="140"/>
    </location>
</feature>
<accession>A0A402AWH7</accession>
<feature type="transmembrane region" description="Helical" evidence="1">
    <location>
        <begin position="91"/>
        <end position="109"/>
    </location>
</feature>
<feature type="transmembrane region" description="Helical" evidence="1">
    <location>
        <begin position="300"/>
        <end position="329"/>
    </location>
</feature>
<reference evidence="3" key="1">
    <citation type="submission" date="2018-12" db="EMBL/GenBank/DDBJ databases">
        <title>Tengunoibacter tsumagoiensis gen. nov., sp. nov., Dictyobacter kobayashii sp. nov., D. alpinus sp. nov., and D. joshuensis sp. nov. and description of Dictyobacteraceae fam. nov. within the order Ktedonobacterales isolated from Tengu-no-mugimeshi.</title>
        <authorList>
            <person name="Wang C.M."/>
            <person name="Zheng Y."/>
            <person name="Sakai Y."/>
            <person name="Toyoda A."/>
            <person name="Minakuchi Y."/>
            <person name="Abe K."/>
            <person name="Yokota A."/>
            <person name="Yabe S."/>
        </authorList>
    </citation>
    <scope>NUCLEOTIDE SEQUENCE [LARGE SCALE GENOMIC DNA]</scope>
    <source>
        <strain evidence="3">Uno11</strain>
    </source>
</reference>
<name>A0A402AWH7_9CHLR</name>
<evidence type="ECO:0000256" key="1">
    <source>
        <dbReference type="SAM" id="Phobius"/>
    </source>
</evidence>
<keyword evidence="1" id="KW-1133">Transmembrane helix</keyword>
<evidence type="ECO:0000313" key="3">
    <source>
        <dbReference type="Proteomes" id="UP000287188"/>
    </source>
</evidence>
<dbReference type="RefSeq" id="WP_126556877.1">
    <property type="nucleotide sequence ID" value="NZ_BIFS01000002.1"/>
</dbReference>
<dbReference type="OrthoDB" id="4664005at2"/>
<feature type="transmembrane region" description="Helical" evidence="1">
    <location>
        <begin position="372"/>
        <end position="391"/>
    </location>
</feature>
<dbReference type="EMBL" id="BIFS01000002">
    <property type="protein sequence ID" value="GCE23438.1"/>
    <property type="molecule type" value="Genomic_DNA"/>
</dbReference>
<protein>
    <recommendedName>
        <fullName evidence="4">Glycosyltransferase RgtA/B/C/D-like domain-containing protein</fullName>
    </recommendedName>
</protein>
<proteinExistence type="predicted"/>
<organism evidence="2 3">
    <name type="scientific">Dictyobacter kobayashii</name>
    <dbReference type="NCBI Taxonomy" id="2014872"/>
    <lineage>
        <taxon>Bacteria</taxon>
        <taxon>Bacillati</taxon>
        <taxon>Chloroflexota</taxon>
        <taxon>Ktedonobacteria</taxon>
        <taxon>Ktedonobacterales</taxon>
        <taxon>Dictyobacteraceae</taxon>
        <taxon>Dictyobacter</taxon>
    </lineage>
</organism>
<keyword evidence="1" id="KW-0472">Membrane</keyword>
<feature type="transmembrane region" description="Helical" evidence="1">
    <location>
        <begin position="502"/>
        <end position="520"/>
    </location>
</feature>
<dbReference type="AlphaFoldDB" id="A0A402AWH7"/>